<dbReference type="InterPro" id="IPR002155">
    <property type="entry name" value="Thiolase"/>
</dbReference>
<sequence>MYCMHETYIIDAGRTWTGKYLGAYKDIPISDLAGSFLQQFLNKAGLDVFRIDGCYMGIVYSAGAEQHPARQAAIKAGLGYAVDAVSLCKVCASGLAAVEYGEFKILRGKDLVIAGGMESMSRTPYLLSRERHIGIDILSKEKSNFAVTLKDYFELHEDMDAEAFLSKTKIYDSMNLDGLCDAYAEDNALMGHIAEEYVKREDISREDMDEYAYESFVRAKEYQKKIERQIVSIDGIDIDFDQGWRTPDRGKMRSLRPAFAPDGKITSANASQVSDGVSAVLLGSKKAHAYFKNRGKEALGRIRACATFSGHPNEYLSAPIYAIAEACRQAGVLVSDIDLFEVNEAFAIVPMEVMKAFCVSRDRMNIWGGAIANGHPLGASGTKILSNLAYQLQDTGARYGIAAACNGGGEAMAIVVENPPK</sequence>
<dbReference type="InterPro" id="IPR020616">
    <property type="entry name" value="Thiolase_N"/>
</dbReference>
<evidence type="ECO:0000256" key="2">
    <source>
        <dbReference type="ARBA" id="ARBA00022679"/>
    </source>
</evidence>
<dbReference type="InterPro" id="IPR016039">
    <property type="entry name" value="Thiolase-like"/>
</dbReference>
<comment type="similarity">
    <text evidence="1 5">Belongs to the thiolase-like superfamily. Thiolase family.</text>
</comment>
<dbReference type="SUPFAM" id="SSF53901">
    <property type="entry name" value="Thiolase-like"/>
    <property type="match status" value="2"/>
</dbReference>
<feature type="active site" description="Proton acceptor" evidence="4">
    <location>
        <position position="405"/>
    </location>
</feature>
<dbReference type="GO" id="GO:0006635">
    <property type="term" value="P:fatty acid beta-oxidation"/>
    <property type="evidence" value="ECO:0007669"/>
    <property type="project" value="TreeGrafter"/>
</dbReference>
<comment type="caution">
    <text evidence="8">The sequence shown here is derived from an EMBL/GenBank/DDBJ whole genome shotgun (WGS) entry which is preliminary data.</text>
</comment>
<dbReference type="NCBIfam" id="TIGR01930">
    <property type="entry name" value="AcCoA-C-Actrans"/>
    <property type="match status" value="1"/>
</dbReference>
<dbReference type="InterPro" id="IPR020617">
    <property type="entry name" value="Thiolase_C"/>
</dbReference>
<evidence type="ECO:0008006" key="10">
    <source>
        <dbReference type="Google" id="ProtNLM"/>
    </source>
</evidence>
<evidence type="ECO:0000313" key="9">
    <source>
        <dbReference type="Proteomes" id="UP000231503"/>
    </source>
</evidence>
<dbReference type="Pfam" id="PF02803">
    <property type="entry name" value="Thiolase_C"/>
    <property type="match status" value="1"/>
</dbReference>
<dbReference type="PROSITE" id="PS00099">
    <property type="entry name" value="THIOLASE_3"/>
    <property type="match status" value="1"/>
</dbReference>
<evidence type="ECO:0000259" key="6">
    <source>
        <dbReference type="Pfam" id="PF00108"/>
    </source>
</evidence>
<dbReference type="InterPro" id="IPR020610">
    <property type="entry name" value="Thiolase_AS"/>
</dbReference>
<dbReference type="PANTHER" id="PTHR18919">
    <property type="entry name" value="ACETYL-COA C-ACYLTRANSFERASE"/>
    <property type="match status" value="1"/>
</dbReference>
<feature type="active site" description="Acyl-thioester intermediate" evidence="4">
    <location>
        <position position="91"/>
    </location>
</feature>
<dbReference type="CDD" id="cd00751">
    <property type="entry name" value="thiolase"/>
    <property type="match status" value="1"/>
</dbReference>
<dbReference type="Proteomes" id="UP000231503">
    <property type="component" value="Unassembled WGS sequence"/>
</dbReference>
<dbReference type="Pfam" id="PF00108">
    <property type="entry name" value="Thiolase_N"/>
    <property type="match status" value="1"/>
</dbReference>
<dbReference type="PANTHER" id="PTHR18919:SF107">
    <property type="entry name" value="ACETYL-COA ACETYLTRANSFERASE, CYTOSOLIC"/>
    <property type="match status" value="1"/>
</dbReference>
<evidence type="ECO:0000256" key="1">
    <source>
        <dbReference type="ARBA" id="ARBA00010982"/>
    </source>
</evidence>
<organism evidence="8 9">
    <name type="scientific">Candidatus Niyogibacteria bacterium CG10_big_fil_rev_8_21_14_0_10_46_36</name>
    <dbReference type="NCBI Taxonomy" id="1974726"/>
    <lineage>
        <taxon>Bacteria</taxon>
        <taxon>Candidatus Niyogiibacteriota</taxon>
    </lineage>
</organism>
<dbReference type="EMBL" id="PFCO01000008">
    <property type="protein sequence ID" value="PIR69394.1"/>
    <property type="molecule type" value="Genomic_DNA"/>
</dbReference>
<dbReference type="PIRSF" id="PIRSF000429">
    <property type="entry name" value="Ac-CoA_Ac_transf"/>
    <property type="match status" value="1"/>
</dbReference>
<accession>A0A2H0TEK9</accession>
<keyword evidence="3 5" id="KW-0012">Acyltransferase</keyword>
<dbReference type="PROSITE" id="PS00737">
    <property type="entry name" value="THIOLASE_2"/>
    <property type="match status" value="1"/>
</dbReference>
<dbReference type="InterPro" id="IPR020613">
    <property type="entry name" value="Thiolase_CS"/>
</dbReference>
<dbReference type="Gene3D" id="3.40.47.10">
    <property type="match status" value="1"/>
</dbReference>
<protein>
    <recommendedName>
        <fullName evidence="10">Acetyl-CoA C-acyltransferase</fullName>
    </recommendedName>
</protein>
<dbReference type="GO" id="GO:0003985">
    <property type="term" value="F:acetyl-CoA C-acetyltransferase activity"/>
    <property type="evidence" value="ECO:0007669"/>
    <property type="project" value="TreeGrafter"/>
</dbReference>
<gene>
    <name evidence="8" type="ORF">COU47_03425</name>
</gene>
<reference evidence="9" key="1">
    <citation type="submission" date="2017-09" db="EMBL/GenBank/DDBJ databases">
        <title>Depth-based differentiation of microbial function through sediment-hosted aquifers and enrichment of novel symbionts in the deep terrestrial subsurface.</title>
        <authorList>
            <person name="Probst A.J."/>
            <person name="Ladd B."/>
            <person name="Jarett J.K."/>
            <person name="Geller-Mcgrath D.E."/>
            <person name="Sieber C.M.K."/>
            <person name="Emerson J.B."/>
            <person name="Anantharaman K."/>
            <person name="Thomas B.C."/>
            <person name="Malmstrom R."/>
            <person name="Stieglmeier M."/>
            <person name="Klingl A."/>
            <person name="Woyke T."/>
            <person name="Ryan C.M."/>
            <person name="Banfield J.F."/>
        </authorList>
    </citation>
    <scope>NUCLEOTIDE SEQUENCE [LARGE SCALE GENOMIC DNA]</scope>
</reference>
<feature type="active site" description="Proton acceptor" evidence="4">
    <location>
        <position position="375"/>
    </location>
</feature>
<evidence type="ECO:0000256" key="4">
    <source>
        <dbReference type="PIRSR" id="PIRSR000429-1"/>
    </source>
</evidence>
<keyword evidence="2 5" id="KW-0808">Transferase</keyword>
<evidence type="ECO:0000313" key="8">
    <source>
        <dbReference type="EMBL" id="PIR69394.1"/>
    </source>
</evidence>
<evidence type="ECO:0000256" key="3">
    <source>
        <dbReference type="ARBA" id="ARBA00023315"/>
    </source>
</evidence>
<dbReference type="AlphaFoldDB" id="A0A2H0TEK9"/>
<feature type="domain" description="Thiolase N-terminal" evidence="6">
    <location>
        <begin position="8"/>
        <end position="285"/>
    </location>
</feature>
<feature type="domain" description="Thiolase C-terminal" evidence="7">
    <location>
        <begin position="298"/>
        <end position="417"/>
    </location>
</feature>
<evidence type="ECO:0000256" key="5">
    <source>
        <dbReference type="RuleBase" id="RU003557"/>
    </source>
</evidence>
<name>A0A2H0TEK9_9BACT</name>
<evidence type="ECO:0000259" key="7">
    <source>
        <dbReference type="Pfam" id="PF02803"/>
    </source>
</evidence>
<proteinExistence type="inferred from homology"/>